<keyword evidence="1" id="KW-0812">Transmembrane</keyword>
<keyword evidence="1" id="KW-0472">Membrane</keyword>
<dbReference type="Proteomes" id="UP000285780">
    <property type="component" value="Unassembled WGS sequence"/>
</dbReference>
<comment type="caution">
    <text evidence="2">The sequence shown here is derived from an EMBL/GenBank/DDBJ whole genome shotgun (WGS) entry which is preliminary data.</text>
</comment>
<feature type="transmembrane region" description="Helical" evidence="1">
    <location>
        <begin position="25"/>
        <end position="45"/>
    </location>
</feature>
<dbReference type="EMBL" id="RAQM01000006">
    <property type="protein sequence ID" value="RKF04761.1"/>
    <property type="molecule type" value="Genomic_DNA"/>
</dbReference>
<dbReference type="RefSeq" id="WP_120185611.1">
    <property type="nucleotide sequence ID" value="NZ_RAQM01000006.1"/>
</dbReference>
<proteinExistence type="predicted"/>
<reference evidence="2 3" key="1">
    <citation type="submission" date="2018-09" db="EMBL/GenBank/DDBJ databases">
        <title>Genomic Encyclopedia of Archaeal and Bacterial Type Strains, Phase II (KMG-II): from individual species to whole genera.</title>
        <authorList>
            <person name="Goeker M."/>
        </authorList>
    </citation>
    <scope>NUCLEOTIDE SEQUENCE [LARGE SCALE GENOMIC DNA]</scope>
    <source>
        <strain evidence="2 3">DSM 16505</strain>
    </source>
</reference>
<feature type="transmembrane region" description="Helical" evidence="1">
    <location>
        <begin position="57"/>
        <end position="80"/>
    </location>
</feature>
<organism evidence="2 3">
    <name type="scientific">Tenacibaculum lutimaris</name>
    <dbReference type="NCBI Taxonomy" id="285258"/>
    <lineage>
        <taxon>Bacteria</taxon>
        <taxon>Pseudomonadati</taxon>
        <taxon>Bacteroidota</taxon>
        <taxon>Flavobacteriia</taxon>
        <taxon>Flavobacteriales</taxon>
        <taxon>Flavobacteriaceae</taxon>
        <taxon>Tenacibaculum</taxon>
    </lineage>
</organism>
<accession>A0A420E3N7</accession>
<keyword evidence="1" id="KW-1133">Transmembrane helix</keyword>
<evidence type="ECO:0000313" key="2">
    <source>
        <dbReference type="EMBL" id="RKF04761.1"/>
    </source>
</evidence>
<name>A0A420E3N7_9FLAO</name>
<dbReference type="AlphaFoldDB" id="A0A420E3N7"/>
<gene>
    <name evidence="2" type="ORF">C8N26_0150</name>
</gene>
<evidence type="ECO:0000313" key="3">
    <source>
        <dbReference type="Proteomes" id="UP000285780"/>
    </source>
</evidence>
<keyword evidence="3" id="KW-1185">Reference proteome</keyword>
<protein>
    <submittedName>
        <fullName evidence="2">Uncharacterized protein</fullName>
    </submittedName>
</protein>
<evidence type="ECO:0000256" key="1">
    <source>
        <dbReference type="SAM" id="Phobius"/>
    </source>
</evidence>
<sequence>MNNEVDITSDGINVYVSLRVVSNKIANAFLILVNCLVLVILTLVLSKINIKEEPKLILPIIIVPCLFFYFVGRYCLWNLYGIENIIINKNSLSSSFDYGWYKTNLKTQKVGELGVGFEVQRVEGETKKGDLIIVDYANEARLPLRIYTTSVLISEDKAEVILEGISKIFISDLDEEYDFVPFSEN</sequence>